<dbReference type="Proteomes" id="UP000005615">
    <property type="component" value="Unassembled WGS sequence"/>
</dbReference>
<dbReference type="PROSITE" id="PS00723">
    <property type="entry name" value="POLYPRENYL_SYNTHASE_1"/>
    <property type="match status" value="1"/>
</dbReference>
<dbReference type="eggNOG" id="COG0142">
    <property type="taxonomic scope" value="Bacteria"/>
</dbReference>
<evidence type="ECO:0000256" key="6">
    <source>
        <dbReference type="ARBA" id="ARBA00023229"/>
    </source>
</evidence>
<dbReference type="InterPro" id="IPR033749">
    <property type="entry name" value="Polyprenyl_synt_CS"/>
</dbReference>
<dbReference type="InterPro" id="IPR000092">
    <property type="entry name" value="Polyprenyl_synt"/>
</dbReference>
<dbReference type="Pfam" id="PF00348">
    <property type="entry name" value="polyprenyl_synt"/>
    <property type="match status" value="1"/>
</dbReference>
<evidence type="ECO:0000313" key="8">
    <source>
        <dbReference type="EMBL" id="EGG29816.1"/>
    </source>
</evidence>
<keyword evidence="9" id="KW-1185">Reference proteome</keyword>
<organism evidence="8 9">
    <name type="scientific">Aequoribacter fuscus</name>
    <dbReference type="NCBI Taxonomy" id="2518989"/>
    <lineage>
        <taxon>Bacteria</taxon>
        <taxon>Pseudomonadati</taxon>
        <taxon>Pseudomonadota</taxon>
        <taxon>Gammaproteobacteria</taxon>
        <taxon>Cellvibrionales</taxon>
        <taxon>Halieaceae</taxon>
        <taxon>Aequoribacter</taxon>
    </lineage>
</organism>
<dbReference type="PROSITE" id="PS00444">
    <property type="entry name" value="POLYPRENYL_SYNTHASE_2"/>
    <property type="match status" value="1"/>
</dbReference>
<dbReference type="CDD" id="cd00685">
    <property type="entry name" value="Trans_IPPS_HT"/>
    <property type="match status" value="1"/>
</dbReference>
<accession>F3L1G5</accession>
<evidence type="ECO:0000313" key="9">
    <source>
        <dbReference type="Proteomes" id="UP000005615"/>
    </source>
</evidence>
<comment type="similarity">
    <text evidence="2 7">Belongs to the FPP/GGPP synthase family.</text>
</comment>
<name>F3L1G5_9GAMM</name>
<dbReference type="SUPFAM" id="SSF48576">
    <property type="entry name" value="Terpenoid synthases"/>
    <property type="match status" value="1"/>
</dbReference>
<dbReference type="SFLD" id="SFLDS00005">
    <property type="entry name" value="Isoprenoid_Synthase_Type_I"/>
    <property type="match status" value="1"/>
</dbReference>
<protein>
    <submittedName>
        <fullName evidence="8">Octaprenyl-diphosphate synthase</fullName>
    </submittedName>
</protein>
<sequence>MIEQHLNACKARVEACLVAQLNQLPRSEVQLADAVAYSLKVGGKRLRPALVYSAAASLRADLTLFPPNLTPLDLAAAAIESIHTYSLVHDDLPAMDNDDLRRGQPTVHRQYDEATAILVGDALQAWAFELLTQIDTLPADKVVAMVKELAQASGPKGMVLGQALDMQATGASESVDYLKQLHSLKTGALIRSALRLGAYCMNAGSKERRVLSAYGDAIGLCFQVVDDILDVTTDSATLGKTAGKDQEADKLTYVKLLGLEGAKAEAQHLCAQAKASVADLPNPQVLVELADYICNRAS</sequence>
<dbReference type="FunFam" id="1.10.600.10:FF:000001">
    <property type="entry name" value="Geranylgeranyl diphosphate synthase"/>
    <property type="match status" value="1"/>
</dbReference>
<keyword evidence="5" id="KW-0460">Magnesium</keyword>
<dbReference type="GO" id="GO:0005737">
    <property type="term" value="C:cytoplasm"/>
    <property type="evidence" value="ECO:0007669"/>
    <property type="project" value="UniProtKB-ARBA"/>
</dbReference>
<comment type="cofactor">
    <cofactor evidence="1">
        <name>Mg(2+)</name>
        <dbReference type="ChEBI" id="CHEBI:18420"/>
    </cofactor>
</comment>
<keyword evidence="3 7" id="KW-0808">Transferase</keyword>
<dbReference type="GO" id="GO:0004659">
    <property type="term" value="F:prenyltransferase activity"/>
    <property type="evidence" value="ECO:0007669"/>
    <property type="project" value="InterPro"/>
</dbReference>
<dbReference type="NCBIfam" id="NF045485">
    <property type="entry name" value="FPPsyn"/>
    <property type="match status" value="1"/>
</dbReference>
<dbReference type="InterPro" id="IPR053378">
    <property type="entry name" value="Prenyl_diphosphate_synthase"/>
</dbReference>
<dbReference type="PANTHER" id="PTHR43281">
    <property type="entry name" value="FARNESYL DIPHOSPHATE SYNTHASE"/>
    <property type="match status" value="1"/>
</dbReference>
<dbReference type="RefSeq" id="WP_009575567.1">
    <property type="nucleotide sequence ID" value="NZ_AEIG01000032.1"/>
</dbReference>
<keyword evidence="6" id="KW-0414">Isoprene biosynthesis</keyword>
<dbReference type="GO" id="GO:0046872">
    <property type="term" value="F:metal ion binding"/>
    <property type="evidence" value="ECO:0007669"/>
    <property type="project" value="UniProtKB-KW"/>
</dbReference>
<evidence type="ECO:0000256" key="7">
    <source>
        <dbReference type="RuleBase" id="RU004466"/>
    </source>
</evidence>
<dbReference type="PANTHER" id="PTHR43281:SF1">
    <property type="entry name" value="FARNESYL DIPHOSPHATE SYNTHASE"/>
    <property type="match status" value="1"/>
</dbReference>
<evidence type="ECO:0000256" key="5">
    <source>
        <dbReference type="ARBA" id="ARBA00022842"/>
    </source>
</evidence>
<dbReference type="AlphaFoldDB" id="F3L1G5"/>
<dbReference type="SFLD" id="SFLDG01017">
    <property type="entry name" value="Polyprenyl_Transferase_Like"/>
    <property type="match status" value="1"/>
</dbReference>
<proteinExistence type="inferred from homology"/>
<dbReference type="STRING" id="2518989.IMCC3088_1305"/>
<dbReference type="Gene3D" id="1.10.600.10">
    <property type="entry name" value="Farnesyl Diphosphate Synthase"/>
    <property type="match status" value="1"/>
</dbReference>
<gene>
    <name evidence="8" type="ORF">IMCC3088_1305</name>
</gene>
<dbReference type="OrthoDB" id="9805316at2"/>
<dbReference type="EMBL" id="AEIG01000032">
    <property type="protein sequence ID" value="EGG29816.1"/>
    <property type="molecule type" value="Genomic_DNA"/>
</dbReference>
<evidence type="ECO:0000256" key="3">
    <source>
        <dbReference type="ARBA" id="ARBA00022679"/>
    </source>
</evidence>
<evidence type="ECO:0000256" key="2">
    <source>
        <dbReference type="ARBA" id="ARBA00006706"/>
    </source>
</evidence>
<dbReference type="GO" id="GO:0016114">
    <property type="term" value="P:terpenoid biosynthetic process"/>
    <property type="evidence" value="ECO:0007669"/>
    <property type="project" value="UniProtKB-ARBA"/>
</dbReference>
<dbReference type="InterPro" id="IPR008949">
    <property type="entry name" value="Isoprenoid_synthase_dom_sf"/>
</dbReference>
<evidence type="ECO:0000256" key="4">
    <source>
        <dbReference type="ARBA" id="ARBA00022723"/>
    </source>
</evidence>
<evidence type="ECO:0000256" key="1">
    <source>
        <dbReference type="ARBA" id="ARBA00001946"/>
    </source>
</evidence>
<comment type="caution">
    <text evidence="8">The sequence shown here is derived from an EMBL/GenBank/DDBJ whole genome shotgun (WGS) entry which is preliminary data.</text>
</comment>
<dbReference type="GO" id="GO:0008654">
    <property type="term" value="P:phospholipid biosynthetic process"/>
    <property type="evidence" value="ECO:0007669"/>
    <property type="project" value="UniProtKB-ARBA"/>
</dbReference>
<reference evidence="8 9" key="1">
    <citation type="journal article" date="2011" name="J. Bacteriol.">
        <title>Genome sequence of strain IMCC3088, a proteorhodopsin-containing marine bacterium belonging to the OM60/NOR5 clade.</title>
        <authorList>
            <person name="Jang Y."/>
            <person name="Oh H.M."/>
            <person name="Kang I."/>
            <person name="Lee K."/>
            <person name="Yang S.J."/>
            <person name="Cho J.C."/>
        </authorList>
    </citation>
    <scope>NUCLEOTIDE SEQUENCE [LARGE SCALE GENOMIC DNA]</scope>
    <source>
        <strain evidence="8 9">IMCC3088</strain>
    </source>
</reference>
<keyword evidence="4" id="KW-0479">Metal-binding</keyword>